<proteinExistence type="predicted"/>
<accession>A0A835MMU8</accession>
<gene>
    <name evidence="1" type="ORF">SADUNF_Sadunf12G0042500</name>
</gene>
<dbReference type="AlphaFoldDB" id="A0A835MMU8"/>
<evidence type="ECO:0000313" key="1">
    <source>
        <dbReference type="EMBL" id="KAF9671390.1"/>
    </source>
</evidence>
<evidence type="ECO:0000313" key="2">
    <source>
        <dbReference type="Proteomes" id="UP000657918"/>
    </source>
</evidence>
<organism evidence="1 2">
    <name type="scientific">Salix dunnii</name>
    <dbReference type="NCBI Taxonomy" id="1413687"/>
    <lineage>
        <taxon>Eukaryota</taxon>
        <taxon>Viridiplantae</taxon>
        <taxon>Streptophyta</taxon>
        <taxon>Embryophyta</taxon>
        <taxon>Tracheophyta</taxon>
        <taxon>Spermatophyta</taxon>
        <taxon>Magnoliopsida</taxon>
        <taxon>eudicotyledons</taxon>
        <taxon>Gunneridae</taxon>
        <taxon>Pentapetalae</taxon>
        <taxon>rosids</taxon>
        <taxon>fabids</taxon>
        <taxon>Malpighiales</taxon>
        <taxon>Salicaceae</taxon>
        <taxon>Saliceae</taxon>
        <taxon>Salix</taxon>
    </lineage>
</organism>
<dbReference type="Proteomes" id="UP000657918">
    <property type="component" value="Unassembled WGS sequence"/>
</dbReference>
<sequence>MSDDASVVKFENVDGLISEVNFEKDIGICISHGVGEGVRVSVDHVMVKVLVVMLSGFVKM</sequence>
<reference evidence="1 2" key="1">
    <citation type="submission" date="2020-10" db="EMBL/GenBank/DDBJ databases">
        <title>Plant Genome Project.</title>
        <authorList>
            <person name="Zhang R.-G."/>
        </authorList>
    </citation>
    <scope>NUCLEOTIDE SEQUENCE [LARGE SCALE GENOMIC DNA]</scope>
    <source>
        <strain evidence="1">FAFU-HL-1</strain>
        <tissue evidence="1">Leaf</tissue>
    </source>
</reference>
<dbReference type="EMBL" id="JADGMS010000012">
    <property type="protein sequence ID" value="KAF9671390.1"/>
    <property type="molecule type" value="Genomic_DNA"/>
</dbReference>
<comment type="caution">
    <text evidence="1">The sequence shown here is derived from an EMBL/GenBank/DDBJ whole genome shotgun (WGS) entry which is preliminary data.</text>
</comment>
<keyword evidence="2" id="KW-1185">Reference proteome</keyword>
<name>A0A835MMU8_9ROSI</name>
<protein>
    <submittedName>
        <fullName evidence="1">Uncharacterized protein</fullName>
    </submittedName>
</protein>